<evidence type="ECO:0000313" key="1">
    <source>
        <dbReference type="EMBL" id="KAK8488077.1"/>
    </source>
</evidence>
<dbReference type="Proteomes" id="UP001472677">
    <property type="component" value="Unassembled WGS sequence"/>
</dbReference>
<comment type="caution">
    <text evidence="1">The sequence shown here is derived from an EMBL/GenBank/DDBJ whole genome shotgun (WGS) entry which is preliminary data.</text>
</comment>
<proteinExistence type="predicted"/>
<evidence type="ECO:0000313" key="2">
    <source>
        <dbReference type="Proteomes" id="UP001472677"/>
    </source>
</evidence>
<dbReference type="EMBL" id="JBBPBM010001034">
    <property type="protein sequence ID" value="KAK8488077.1"/>
    <property type="molecule type" value="Genomic_DNA"/>
</dbReference>
<name>A0ABR2A4Y6_9ROSI</name>
<keyword evidence="2" id="KW-1185">Reference proteome</keyword>
<sequence>MVLKKFRSDCSIHALTGRSFQAWKVYRMSETVSIYIYCGRSIMNAILSSKPGSVQNVGNRLNIYLLRKINYECHPQLQVAKDVCDHHRYAYSLELNGSHVTRKPMHESCIIVMLRNIYPALQLTYYTFNAKKTLACKKPGSL</sequence>
<gene>
    <name evidence="1" type="ORF">V6N12_029988</name>
</gene>
<accession>A0ABR2A4Y6</accession>
<organism evidence="1 2">
    <name type="scientific">Hibiscus sabdariffa</name>
    <name type="common">roselle</name>
    <dbReference type="NCBI Taxonomy" id="183260"/>
    <lineage>
        <taxon>Eukaryota</taxon>
        <taxon>Viridiplantae</taxon>
        <taxon>Streptophyta</taxon>
        <taxon>Embryophyta</taxon>
        <taxon>Tracheophyta</taxon>
        <taxon>Spermatophyta</taxon>
        <taxon>Magnoliopsida</taxon>
        <taxon>eudicotyledons</taxon>
        <taxon>Gunneridae</taxon>
        <taxon>Pentapetalae</taxon>
        <taxon>rosids</taxon>
        <taxon>malvids</taxon>
        <taxon>Malvales</taxon>
        <taxon>Malvaceae</taxon>
        <taxon>Malvoideae</taxon>
        <taxon>Hibiscus</taxon>
    </lineage>
</organism>
<reference evidence="1 2" key="1">
    <citation type="journal article" date="2024" name="G3 (Bethesda)">
        <title>Genome assembly of Hibiscus sabdariffa L. provides insights into metabolisms of medicinal natural products.</title>
        <authorList>
            <person name="Kim T."/>
        </authorList>
    </citation>
    <scope>NUCLEOTIDE SEQUENCE [LARGE SCALE GENOMIC DNA]</scope>
    <source>
        <strain evidence="1">TK-2024</strain>
        <tissue evidence="1">Old leaves</tissue>
    </source>
</reference>
<protein>
    <submittedName>
        <fullName evidence="1">Uncharacterized protein</fullName>
    </submittedName>
</protein>